<protein>
    <submittedName>
        <fullName evidence="1">Uncharacterized protein</fullName>
    </submittedName>
</protein>
<keyword evidence="2" id="KW-1185">Reference proteome</keyword>
<sequence length="168" mass="19212">MPAITIDGLVFTFPQGWIVEKYDDWAFHQNRFQSIPPGRKAVDLIAISPNKTLYLLEVKDYRHYSRSKSIELTDEITIKVVDTLAALIPAKIHANNSNEKDCARKATQANEIHIVFHLEQPAVHSKLYPQVTNTANLQQRLRQMLRAVDPHLKVVSKNTMQSLPWTVT</sequence>
<evidence type="ECO:0000313" key="1">
    <source>
        <dbReference type="EMBL" id="BDI34220.1"/>
    </source>
</evidence>
<name>A0A402CWL8_9BACT</name>
<dbReference type="OrthoDB" id="8479564at2"/>
<organism evidence="1 2">
    <name type="scientific">Capsulimonas corticalis</name>
    <dbReference type="NCBI Taxonomy" id="2219043"/>
    <lineage>
        <taxon>Bacteria</taxon>
        <taxon>Bacillati</taxon>
        <taxon>Armatimonadota</taxon>
        <taxon>Armatimonadia</taxon>
        <taxon>Capsulimonadales</taxon>
        <taxon>Capsulimonadaceae</taxon>
        <taxon>Capsulimonas</taxon>
    </lineage>
</organism>
<dbReference type="EMBL" id="AP025739">
    <property type="protein sequence ID" value="BDI34220.1"/>
    <property type="molecule type" value="Genomic_DNA"/>
</dbReference>
<reference evidence="1 2" key="1">
    <citation type="journal article" date="2019" name="Int. J. Syst. Evol. Microbiol.">
        <title>Capsulimonas corticalis gen. nov., sp. nov., an aerobic capsulated bacterium, of a novel bacterial order, Capsulimonadales ord. nov., of the class Armatimonadia of the phylum Armatimonadetes.</title>
        <authorList>
            <person name="Li J."/>
            <person name="Kudo C."/>
            <person name="Tonouchi A."/>
        </authorList>
    </citation>
    <scope>NUCLEOTIDE SEQUENCE [LARGE SCALE GENOMIC DNA]</scope>
    <source>
        <strain evidence="1 2">AX-7</strain>
    </source>
</reference>
<proteinExistence type="predicted"/>
<dbReference type="AlphaFoldDB" id="A0A402CWL8"/>
<gene>
    <name evidence="1" type="ORF">CCAX7_62710</name>
</gene>
<evidence type="ECO:0000313" key="2">
    <source>
        <dbReference type="Proteomes" id="UP000287394"/>
    </source>
</evidence>
<dbReference type="KEGG" id="ccot:CCAX7_62710"/>
<dbReference type="Proteomes" id="UP000287394">
    <property type="component" value="Chromosome"/>
</dbReference>
<accession>A0A402CWL8</accession>
<dbReference type="RefSeq" id="WP_119321760.1">
    <property type="nucleotide sequence ID" value="NZ_AP025739.1"/>
</dbReference>